<name>A0A1I7FRD9_9FIRM</name>
<protein>
    <submittedName>
        <fullName evidence="2">Uncharacterized protein</fullName>
    </submittedName>
</protein>
<organism evidence="2 3">
    <name type="scientific">Eubacterium pyruvativorans</name>
    <dbReference type="NCBI Taxonomy" id="155865"/>
    <lineage>
        <taxon>Bacteria</taxon>
        <taxon>Bacillati</taxon>
        <taxon>Bacillota</taxon>
        <taxon>Clostridia</taxon>
        <taxon>Eubacteriales</taxon>
        <taxon>Eubacteriaceae</taxon>
        <taxon>Eubacterium</taxon>
    </lineage>
</organism>
<feature type="transmembrane region" description="Helical" evidence="1">
    <location>
        <begin position="30"/>
        <end position="50"/>
    </location>
</feature>
<gene>
    <name evidence="2" type="ORF">SAMN05216508_10397</name>
</gene>
<dbReference type="RefSeq" id="WP_090470110.1">
    <property type="nucleotide sequence ID" value="NZ_FOWF01000003.1"/>
</dbReference>
<keyword evidence="1" id="KW-0812">Transmembrane</keyword>
<dbReference type="Proteomes" id="UP000198817">
    <property type="component" value="Unassembled WGS sequence"/>
</dbReference>
<evidence type="ECO:0000256" key="1">
    <source>
        <dbReference type="SAM" id="Phobius"/>
    </source>
</evidence>
<reference evidence="2 3" key="1">
    <citation type="submission" date="2016-10" db="EMBL/GenBank/DDBJ databases">
        <authorList>
            <person name="de Groot N.N."/>
        </authorList>
    </citation>
    <scope>NUCLEOTIDE SEQUENCE [LARGE SCALE GENOMIC DNA]</scope>
    <source>
        <strain evidence="2 3">KHGC13</strain>
    </source>
</reference>
<dbReference type="Pfam" id="PF07009">
    <property type="entry name" value="NusG_II"/>
    <property type="match status" value="1"/>
</dbReference>
<dbReference type="STRING" id="155865.SAMN05216515_10397"/>
<dbReference type="EMBL" id="FPBT01000003">
    <property type="protein sequence ID" value="SFU38711.1"/>
    <property type="molecule type" value="Genomic_DNA"/>
</dbReference>
<dbReference type="OrthoDB" id="47603at2"/>
<keyword evidence="3" id="KW-1185">Reference proteome</keyword>
<accession>A0A1I7FRD9</accession>
<dbReference type="Gene3D" id="2.60.320.10">
    <property type="entry name" value="N-utilization substance G protein NusG, insert domain"/>
    <property type="match status" value="1"/>
</dbReference>
<evidence type="ECO:0000313" key="3">
    <source>
        <dbReference type="Proteomes" id="UP000198817"/>
    </source>
</evidence>
<keyword evidence="1" id="KW-0472">Membrane</keyword>
<dbReference type="AlphaFoldDB" id="A0A1I7FRD9"/>
<keyword evidence="1" id="KW-1133">Transmembrane helix</keyword>
<evidence type="ECO:0000313" key="2">
    <source>
        <dbReference type="EMBL" id="SFU38711.1"/>
    </source>
</evidence>
<dbReference type="CDD" id="cd09911">
    <property type="entry name" value="Lin0431_like"/>
    <property type="match status" value="1"/>
</dbReference>
<proteinExistence type="predicted"/>
<dbReference type="InterPro" id="IPR038690">
    <property type="entry name" value="NusG_2_sf"/>
</dbReference>
<sequence>MNQRPENRKPNISEPTTWQFLRRSIRKADIVLFLVLLLLGIALAAASLLGRSRGAEAVIRVNGEIYGSYPLSVSRTITIRRGRHRNVVRIRNGKVFMASASCHNQICVHHKPISETNQSIVCLPNRVSVEIRAAGKEGKIDVYS</sequence>